<dbReference type="Proteomes" id="UP001487740">
    <property type="component" value="Unassembled WGS sequence"/>
</dbReference>
<sequence>MSEVLGWCVLALLQSLRRLASHTLGHRQCSPLWWRNSLEVCGAVILPLTQHLSGGISEVSRSLRHEAQNPGGRYKRLQVCELLPGV</sequence>
<feature type="signal peptide" evidence="1">
    <location>
        <begin position="1"/>
        <end position="21"/>
    </location>
</feature>
<gene>
    <name evidence="2" type="ORF">O3P69_005363</name>
</gene>
<keyword evidence="1" id="KW-0732">Signal</keyword>
<dbReference type="AlphaFoldDB" id="A0AAW0U932"/>
<evidence type="ECO:0000313" key="2">
    <source>
        <dbReference type="EMBL" id="KAK8396271.1"/>
    </source>
</evidence>
<dbReference type="EMBL" id="JARAKH010000016">
    <property type="protein sequence ID" value="KAK8396271.1"/>
    <property type="molecule type" value="Genomic_DNA"/>
</dbReference>
<evidence type="ECO:0000256" key="1">
    <source>
        <dbReference type="SAM" id="SignalP"/>
    </source>
</evidence>
<reference evidence="2 3" key="1">
    <citation type="submission" date="2023-03" db="EMBL/GenBank/DDBJ databases">
        <title>High-quality genome of Scylla paramamosain provides insights in environmental adaptation.</title>
        <authorList>
            <person name="Zhang L."/>
        </authorList>
    </citation>
    <scope>NUCLEOTIDE SEQUENCE [LARGE SCALE GENOMIC DNA]</scope>
    <source>
        <strain evidence="2">LZ_2023a</strain>
        <tissue evidence="2">Muscle</tissue>
    </source>
</reference>
<feature type="chain" id="PRO_5043407507" description="Secreted protein" evidence="1">
    <location>
        <begin position="22"/>
        <end position="86"/>
    </location>
</feature>
<accession>A0AAW0U932</accession>
<protein>
    <recommendedName>
        <fullName evidence="4">Secreted protein</fullName>
    </recommendedName>
</protein>
<evidence type="ECO:0000313" key="3">
    <source>
        <dbReference type="Proteomes" id="UP001487740"/>
    </source>
</evidence>
<name>A0AAW0U932_SCYPA</name>
<organism evidence="2 3">
    <name type="scientific">Scylla paramamosain</name>
    <name type="common">Mud crab</name>
    <dbReference type="NCBI Taxonomy" id="85552"/>
    <lineage>
        <taxon>Eukaryota</taxon>
        <taxon>Metazoa</taxon>
        <taxon>Ecdysozoa</taxon>
        <taxon>Arthropoda</taxon>
        <taxon>Crustacea</taxon>
        <taxon>Multicrustacea</taxon>
        <taxon>Malacostraca</taxon>
        <taxon>Eumalacostraca</taxon>
        <taxon>Eucarida</taxon>
        <taxon>Decapoda</taxon>
        <taxon>Pleocyemata</taxon>
        <taxon>Brachyura</taxon>
        <taxon>Eubrachyura</taxon>
        <taxon>Portunoidea</taxon>
        <taxon>Portunidae</taxon>
        <taxon>Portuninae</taxon>
        <taxon>Scylla</taxon>
    </lineage>
</organism>
<keyword evidence="3" id="KW-1185">Reference proteome</keyword>
<proteinExistence type="predicted"/>
<evidence type="ECO:0008006" key="4">
    <source>
        <dbReference type="Google" id="ProtNLM"/>
    </source>
</evidence>
<comment type="caution">
    <text evidence="2">The sequence shown here is derived from an EMBL/GenBank/DDBJ whole genome shotgun (WGS) entry which is preliminary data.</text>
</comment>